<evidence type="ECO:0000313" key="1">
    <source>
        <dbReference type="Proteomes" id="UP000694861"/>
    </source>
</evidence>
<sequence>MIFVITTHTSFRKYDAVGVLGLLPEQKLTTALRILAYGASAEQVDEIARMRKSTILECLVRFCDVIENLYKGEYLRKPTTRDLRRLVQKAKAQSFPRIIGSIDCMHWQWTNCPTAWQGDYGNRKGQKIIILEAIDSFDT</sequence>
<accession>A0ABM0NNA0</accession>
<protein>
    <submittedName>
        <fullName evidence="2">Uncharacterized protein LOC103326857</fullName>
    </submittedName>
</protein>
<dbReference type="RefSeq" id="XP_008227329.1">
    <property type="nucleotide sequence ID" value="XM_008229107.1"/>
</dbReference>
<dbReference type="PANTHER" id="PTHR47150:SF5">
    <property type="entry name" value="OS07G0546750 PROTEIN"/>
    <property type="match status" value="1"/>
</dbReference>
<evidence type="ECO:0000313" key="2">
    <source>
        <dbReference type="RefSeq" id="XP_008227329.1"/>
    </source>
</evidence>
<dbReference type="Proteomes" id="UP000694861">
    <property type="component" value="Linkage group LG3"/>
</dbReference>
<keyword evidence="1" id="KW-1185">Reference proteome</keyword>
<organism evidence="1 2">
    <name type="scientific">Prunus mume</name>
    <name type="common">Japanese apricot</name>
    <name type="synonym">Armeniaca mume</name>
    <dbReference type="NCBI Taxonomy" id="102107"/>
    <lineage>
        <taxon>Eukaryota</taxon>
        <taxon>Viridiplantae</taxon>
        <taxon>Streptophyta</taxon>
        <taxon>Embryophyta</taxon>
        <taxon>Tracheophyta</taxon>
        <taxon>Spermatophyta</taxon>
        <taxon>Magnoliopsida</taxon>
        <taxon>eudicotyledons</taxon>
        <taxon>Gunneridae</taxon>
        <taxon>Pentapetalae</taxon>
        <taxon>rosids</taxon>
        <taxon>fabids</taxon>
        <taxon>Rosales</taxon>
        <taxon>Rosaceae</taxon>
        <taxon>Amygdaloideae</taxon>
        <taxon>Amygdaleae</taxon>
        <taxon>Prunus</taxon>
    </lineage>
</organism>
<dbReference type="PANTHER" id="PTHR47150">
    <property type="entry name" value="OS12G0169200 PROTEIN"/>
    <property type="match status" value="1"/>
</dbReference>
<reference evidence="1" key="1">
    <citation type="journal article" date="2012" name="Nat. Commun.">
        <title>The genome of Prunus mume.</title>
        <authorList>
            <person name="Zhang Q."/>
            <person name="Chen W."/>
            <person name="Sun L."/>
            <person name="Zhao F."/>
            <person name="Huang B."/>
            <person name="Yang W."/>
            <person name="Tao Y."/>
            <person name="Wang J."/>
            <person name="Yuan Z."/>
            <person name="Fan G."/>
            <person name="Xing Z."/>
            <person name="Han C."/>
            <person name="Pan H."/>
            <person name="Zhong X."/>
            <person name="Shi W."/>
            <person name="Liang X."/>
            <person name="Du D."/>
            <person name="Sun F."/>
            <person name="Xu Z."/>
            <person name="Hao R."/>
            <person name="Lv T."/>
            <person name="Lv Y."/>
            <person name="Zheng Z."/>
            <person name="Sun M."/>
            <person name="Luo L."/>
            <person name="Cai M."/>
            <person name="Gao Y."/>
            <person name="Wang J."/>
            <person name="Yin Y."/>
            <person name="Xu X."/>
            <person name="Cheng T."/>
            <person name="Wang J."/>
        </authorList>
    </citation>
    <scope>NUCLEOTIDE SEQUENCE [LARGE SCALE GENOMIC DNA]</scope>
</reference>
<proteinExistence type="predicted"/>
<dbReference type="GeneID" id="103326857"/>
<name>A0ABM0NNA0_PRUMU</name>
<reference evidence="2" key="2">
    <citation type="submission" date="2025-08" db="UniProtKB">
        <authorList>
            <consortium name="RefSeq"/>
        </authorList>
    </citation>
    <scope>IDENTIFICATION</scope>
</reference>
<gene>
    <name evidence="2" type="primary">LOC103326857</name>
</gene>
<dbReference type="InterPro" id="IPR006912">
    <property type="entry name" value="Harbinger_derived_prot"/>
</dbReference>
<dbReference type="Pfam" id="PF04827">
    <property type="entry name" value="Plant_tran"/>
    <property type="match status" value="1"/>
</dbReference>